<feature type="compositionally biased region" description="Polar residues" evidence="1">
    <location>
        <begin position="62"/>
        <end position="76"/>
    </location>
</feature>
<reference evidence="4" key="1">
    <citation type="submission" date="2017-02" db="UniProtKB">
        <authorList>
            <consortium name="WormBaseParasite"/>
        </authorList>
    </citation>
    <scope>IDENTIFICATION</scope>
</reference>
<evidence type="ECO:0000313" key="3">
    <source>
        <dbReference type="Proteomes" id="UP000278807"/>
    </source>
</evidence>
<evidence type="ECO:0000256" key="1">
    <source>
        <dbReference type="SAM" id="MobiDB-lite"/>
    </source>
</evidence>
<protein>
    <submittedName>
        <fullName evidence="2 4">Uncharacterized protein</fullName>
    </submittedName>
</protein>
<evidence type="ECO:0000313" key="2">
    <source>
        <dbReference type="EMBL" id="VDO00762.1"/>
    </source>
</evidence>
<dbReference type="OrthoDB" id="10453427at2759"/>
<name>A0A0R3TCW5_RODNA</name>
<dbReference type="AlphaFoldDB" id="A0A0R3TCW5"/>
<reference evidence="2 3" key="2">
    <citation type="submission" date="2018-11" db="EMBL/GenBank/DDBJ databases">
        <authorList>
            <consortium name="Pathogen Informatics"/>
        </authorList>
    </citation>
    <scope>NUCLEOTIDE SEQUENCE [LARGE SCALE GENOMIC DNA]</scope>
</reference>
<dbReference type="Proteomes" id="UP000278807">
    <property type="component" value="Unassembled WGS sequence"/>
</dbReference>
<feature type="region of interest" description="Disordered" evidence="1">
    <location>
        <begin position="1"/>
        <end position="47"/>
    </location>
</feature>
<organism evidence="4">
    <name type="scientific">Rodentolepis nana</name>
    <name type="common">Dwarf tapeworm</name>
    <name type="synonym">Hymenolepis nana</name>
    <dbReference type="NCBI Taxonomy" id="102285"/>
    <lineage>
        <taxon>Eukaryota</taxon>
        <taxon>Metazoa</taxon>
        <taxon>Spiralia</taxon>
        <taxon>Lophotrochozoa</taxon>
        <taxon>Platyhelminthes</taxon>
        <taxon>Cestoda</taxon>
        <taxon>Eucestoda</taxon>
        <taxon>Cyclophyllidea</taxon>
        <taxon>Hymenolepididae</taxon>
        <taxon>Rodentolepis</taxon>
    </lineage>
</organism>
<feature type="region of interest" description="Disordered" evidence="1">
    <location>
        <begin position="62"/>
        <end position="112"/>
    </location>
</feature>
<evidence type="ECO:0000313" key="4">
    <source>
        <dbReference type="WBParaSite" id="HNAJ_0000490401-mRNA-1"/>
    </source>
</evidence>
<dbReference type="EMBL" id="UZAE01003806">
    <property type="protein sequence ID" value="VDO00762.1"/>
    <property type="molecule type" value="Genomic_DNA"/>
</dbReference>
<proteinExistence type="predicted"/>
<dbReference type="WBParaSite" id="HNAJ_0000490401-mRNA-1">
    <property type="protein sequence ID" value="HNAJ_0000490401-mRNA-1"/>
    <property type="gene ID" value="HNAJ_0000490401"/>
</dbReference>
<feature type="compositionally biased region" description="Basic and acidic residues" evidence="1">
    <location>
        <begin position="33"/>
        <end position="44"/>
    </location>
</feature>
<sequence>MSEKSKTSDTSNEANFPILPESSEPIPLTGSKDSQRPKDKRSEMKPLSIDVDNIEAWFGSSPESVSTLVGSLTPQGFSPDHQEQGESETTKKLEETKIDPEKTPQKPKSPTK</sequence>
<accession>A0A0R3TCW5</accession>
<keyword evidence="3" id="KW-1185">Reference proteome</keyword>
<feature type="compositionally biased region" description="Basic and acidic residues" evidence="1">
    <location>
        <begin position="80"/>
        <end position="104"/>
    </location>
</feature>
<gene>
    <name evidence="2" type="ORF">HNAJ_LOCUS4902</name>
</gene>